<evidence type="ECO:0000256" key="2">
    <source>
        <dbReference type="ARBA" id="ARBA00012387"/>
    </source>
</evidence>
<dbReference type="GO" id="GO:0009298">
    <property type="term" value="P:GDP-mannose biosynthetic process"/>
    <property type="evidence" value="ECO:0007669"/>
    <property type="project" value="TreeGrafter"/>
</dbReference>
<keyword evidence="4 12" id="KW-0548">Nucleotidyltransferase</keyword>
<dbReference type="FunFam" id="3.90.550.10:FF:000046">
    <property type="entry name" value="Mannose-1-phosphate guanylyltransferase (GDP)"/>
    <property type="match status" value="1"/>
</dbReference>
<feature type="domain" description="Mannose-6-phosphate isomerase type II C-terminal" evidence="10">
    <location>
        <begin position="406"/>
        <end position="516"/>
    </location>
</feature>
<dbReference type="PANTHER" id="PTHR46390">
    <property type="entry name" value="MANNOSE-1-PHOSPHATE GUANYLYLTRANSFERASE"/>
    <property type="match status" value="1"/>
</dbReference>
<evidence type="ECO:0000256" key="4">
    <source>
        <dbReference type="ARBA" id="ARBA00022695"/>
    </source>
</evidence>
<dbReference type="SUPFAM" id="SSF53448">
    <property type="entry name" value="Nucleotide-diphospho-sugar transferases"/>
    <property type="match status" value="1"/>
</dbReference>
<evidence type="ECO:0000259" key="10">
    <source>
        <dbReference type="Pfam" id="PF01050"/>
    </source>
</evidence>
<evidence type="ECO:0000259" key="9">
    <source>
        <dbReference type="Pfam" id="PF00483"/>
    </source>
</evidence>
<sequence>MDFKDQSEHDGDVVDAPWGRDEQMAYVTAAADGLPSHELETDVCAVILAGGSGTRLWPLSREQYPKQLIGLLKTESLLQETVCHIKGLETGLPPAKRMLVVCGEAQRFITADQLREVGAAAQIVLEPARRDTAAALTAAAFMLKREGRDSIMVVMPADHAVGDAAAFRHALGAATRYAAQGNIATLGVVPTHAETAYGYLKLGEPMSGAFGGFRLDGFVEKPGIELAQRYVSSGTHWWNSGIYVVRATTWLAAIGELQPAIFAACKHAVEGLEMDGEFCRLDAAAFAASPADSIDYAVMEKIGNLTKEVSTVVIPLDAGWSDVGSWDSVANALPKDEAGNGGRGQVVLERTSSTFVHAEGRLVACVGTRDLVVVETSDAVLVVARDAVQHVKGLVAQLKAKQCPQADAHRKVHRPWGTYESVDNGERYQVKRIVVRPGASLSLQMHHHRAEHWIVVRGTALVTRGEETFLLSENESTYIPLGVKHRLENPGKLSLELIEIQSGSYLGEDDIQRFEDHYGRS</sequence>
<dbReference type="CDD" id="cd02213">
    <property type="entry name" value="cupin_PMI_typeII_C"/>
    <property type="match status" value="1"/>
</dbReference>
<evidence type="ECO:0000256" key="5">
    <source>
        <dbReference type="ARBA" id="ARBA00022741"/>
    </source>
</evidence>
<dbReference type="InterPro" id="IPR029044">
    <property type="entry name" value="Nucleotide-diphossugar_trans"/>
</dbReference>
<dbReference type="InterPro" id="IPR051161">
    <property type="entry name" value="Mannose-6P_isomerase_type2"/>
</dbReference>
<protein>
    <recommendedName>
        <fullName evidence="2">mannose-1-phosphate guanylyltransferase</fullName>
        <ecNumber evidence="2">2.7.7.13</ecNumber>
    </recommendedName>
</protein>
<dbReference type="InterPro" id="IPR005835">
    <property type="entry name" value="NTP_transferase_dom"/>
</dbReference>
<evidence type="ECO:0000256" key="1">
    <source>
        <dbReference type="ARBA" id="ARBA00006115"/>
    </source>
</evidence>
<reference evidence="12 13" key="1">
    <citation type="submission" date="2016-10" db="EMBL/GenBank/DDBJ databases">
        <authorList>
            <person name="de Groot N.N."/>
        </authorList>
    </citation>
    <scope>NUCLEOTIDE SEQUENCE [LARGE SCALE GENOMIC DNA]</scope>
    <source>
        <strain evidence="12 13">LMG 2247</strain>
    </source>
</reference>
<feature type="domain" description="MannoseP isomerase/GMP-like beta-helix" evidence="11">
    <location>
        <begin position="346"/>
        <end position="398"/>
    </location>
</feature>
<dbReference type="PANTHER" id="PTHR46390:SF1">
    <property type="entry name" value="MANNOSE-1-PHOSPHATE GUANYLYLTRANSFERASE"/>
    <property type="match status" value="1"/>
</dbReference>
<keyword evidence="12" id="KW-0413">Isomerase</keyword>
<dbReference type="Gene3D" id="3.90.550.10">
    <property type="entry name" value="Spore Coat Polysaccharide Biosynthesis Protein SpsA, Chain A"/>
    <property type="match status" value="1"/>
</dbReference>
<proteinExistence type="inferred from homology"/>
<dbReference type="GO" id="GO:0016853">
    <property type="term" value="F:isomerase activity"/>
    <property type="evidence" value="ECO:0007669"/>
    <property type="project" value="UniProtKB-KW"/>
</dbReference>
<dbReference type="InterPro" id="IPR014710">
    <property type="entry name" value="RmlC-like_jellyroll"/>
</dbReference>
<dbReference type="NCBIfam" id="TIGR01479">
    <property type="entry name" value="GMP_PMI"/>
    <property type="match status" value="1"/>
</dbReference>
<dbReference type="SUPFAM" id="SSF51182">
    <property type="entry name" value="RmlC-like cupins"/>
    <property type="match status" value="1"/>
</dbReference>
<comment type="catalytic activity">
    <reaction evidence="7">
        <text>alpha-D-mannose 1-phosphate + GTP + H(+) = GDP-alpha-D-mannose + diphosphate</text>
        <dbReference type="Rhea" id="RHEA:15229"/>
        <dbReference type="ChEBI" id="CHEBI:15378"/>
        <dbReference type="ChEBI" id="CHEBI:33019"/>
        <dbReference type="ChEBI" id="CHEBI:37565"/>
        <dbReference type="ChEBI" id="CHEBI:57527"/>
        <dbReference type="ChEBI" id="CHEBI:58409"/>
        <dbReference type="EC" id="2.7.7.13"/>
    </reaction>
</comment>
<evidence type="ECO:0000256" key="6">
    <source>
        <dbReference type="ARBA" id="ARBA00023134"/>
    </source>
</evidence>
<dbReference type="InterPro" id="IPR006375">
    <property type="entry name" value="Man1P_GuaTrfase/Man6P_Isoase"/>
</dbReference>
<evidence type="ECO:0000256" key="3">
    <source>
        <dbReference type="ARBA" id="ARBA00022679"/>
    </source>
</evidence>
<dbReference type="GO" id="GO:0000271">
    <property type="term" value="P:polysaccharide biosynthetic process"/>
    <property type="evidence" value="ECO:0007669"/>
    <property type="project" value="InterPro"/>
</dbReference>
<dbReference type="InterPro" id="IPR011051">
    <property type="entry name" value="RmlC_Cupin_sf"/>
</dbReference>
<evidence type="ECO:0000313" key="12">
    <source>
        <dbReference type="EMBL" id="SDF95852.1"/>
    </source>
</evidence>
<dbReference type="Pfam" id="PF01050">
    <property type="entry name" value="MannoseP_isomer"/>
    <property type="match status" value="1"/>
</dbReference>
<evidence type="ECO:0000259" key="11">
    <source>
        <dbReference type="Pfam" id="PF22640"/>
    </source>
</evidence>
<dbReference type="GO" id="GO:0004475">
    <property type="term" value="F:mannose-1-phosphate guanylyltransferase (GTP) activity"/>
    <property type="evidence" value="ECO:0007669"/>
    <property type="project" value="UniProtKB-EC"/>
</dbReference>
<name>A0A1G7QBE5_9BURK</name>
<feature type="domain" description="Nucleotidyl transferase" evidence="9">
    <location>
        <begin position="45"/>
        <end position="337"/>
    </location>
</feature>
<keyword evidence="6" id="KW-0342">GTP-binding</keyword>
<comment type="similarity">
    <text evidence="1 8">Belongs to the mannose-6-phosphate isomerase type 2 family.</text>
</comment>
<dbReference type="CDD" id="cd02509">
    <property type="entry name" value="GDP-M1P_Guanylyltransferase"/>
    <property type="match status" value="1"/>
</dbReference>
<dbReference type="AlphaFoldDB" id="A0A1G7QBE5"/>
<dbReference type="EMBL" id="FNCJ01000001">
    <property type="protein sequence ID" value="SDF95852.1"/>
    <property type="molecule type" value="Genomic_DNA"/>
</dbReference>
<dbReference type="InterPro" id="IPR054566">
    <property type="entry name" value="ManC/GMP-like_b-helix"/>
</dbReference>
<dbReference type="InterPro" id="IPR049577">
    <property type="entry name" value="GMPP_N"/>
</dbReference>
<dbReference type="Proteomes" id="UP000199706">
    <property type="component" value="Unassembled WGS sequence"/>
</dbReference>
<dbReference type="Pfam" id="PF22640">
    <property type="entry name" value="ManC_GMP_beta-helix"/>
    <property type="match status" value="1"/>
</dbReference>
<dbReference type="Gene3D" id="2.60.120.10">
    <property type="entry name" value="Jelly Rolls"/>
    <property type="match status" value="1"/>
</dbReference>
<dbReference type="Pfam" id="PF00483">
    <property type="entry name" value="NTP_transferase"/>
    <property type="match status" value="1"/>
</dbReference>
<evidence type="ECO:0000313" key="13">
    <source>
        <dbReference type="Proteomes" id="UP000199706"/>
    </source>
</evidence>
<accession>A0A1G7QBE5</accession>
<keyword evidence="5" id="KW-0547">Nucleotide-binding</keyword>
<gene>
    <name evidence="12" type="ORF">SAMN05216466_101692</name>
</gene>
<dbReference type="GO" id="GO:0005525">
    <property type="term" value="F:GTP binding"/>
    <property type="evidence" value="ECO:0007669"/>
    <property type="project" value="UniProtKB-KW"/>
</dbReference>
<evidence type="ECO:0000256" key="8">
    <source>
        <dbReference type="RuleBase" id="RU004190"/>
    </source>
</evidence>
<keyword evidence="3 12" id="KW-0808">Transferase</keyword>
<dbReference type="InterPro" id="IPR001538">
    <property type="entry name" value="Man6P_isomerase-2_C"/>
</dbReference>
<organism evidence="12 13">
    <name type="scientific">Paraburkholderia phenazinium</name>
    <dbReference type="NCBI Taxonomy" id="60549"/>
    <lineage>
        <taxon>Bacteria</taxon>
        <taxon>Pseudomonadati</taxon>
        <taxon>Pseudomonadota</taxon>
        <taxon>Betaproteobacteria</taxon>
        <taxon>Burkholderiales</taxon>
        <taxon>Burkholderiaceae</taxon>
        <taxon>Paraburkholderia</taxon>
    </lineage>
</organism>
<dbReference type="FunFam" id="2.60.120.10:FF:000032">
    <property type="entry name" value="Mannose-1-phosphate guanylyltransferase/mannose-6-phosphate isomerase"/>
    <property type="match status" value="1"/>
</dbReference>
<evidence type="ECO:0000256" key="7">
    <source>
        <dbReference type="ARBA" id="ARBA00047343"/>
    </source>
</evidence>
<dbReference type="EC" id="2.7.7.13" evidence="2"/>